<evidence type="ECO:0008006" key="3">
    <source>
        <dbReference type="Google" id="ProtNLM"/>
    </source>
</evidence>
<evidence type="ECO:0000313" key="2">
    <source>
        <dbReference type="Proteomes" id="UP001158598"/>
    </source>
</evidence>
<dbReference type="EMBL" id="OX458332">
    <property type="protein sequence ID" value="CAI8803023.1"/>
    <property type="molecule type" value="Genomic_DNA"/>
</dbReference>
<protein>
    <recommendedName>
        <fullName evidence="3">Lipoprotein</fullName>
    </recommendedName>
</protein>
<organism evidence="1 2">
    <name type="scientific">Methylococcus capsulatus</name>
    <dbReference type="NCBI Taxonomy" id="414"/>
    <lineage>
        <taxon>Bacteria</taxon>
        <taxon>Pseudomonadati</taxon>
        <taxon>Pseudomonadota</taxon>
        <taxon>Gammaproteobacteria</taxon>
        <taxon>Methylococcales</taxon>
        <taxon>Methylococcaceae</taxon>
        <taxon>Methylococcus</taxon>
    </lineage>
</organism>
<sequence>MIGFRTLPILVPTTIVEKPSIPAVAALISCLTACGTGPVTPDSSVQPMAFHNARLTYALMTDDEEILQRDFHMKTRPTGVERAVAGIGLLTASGMEAVTWPVFAGFRAYLEAHQEPSTPQYLPGVRHEP</sequence>
<dbReference type="PROSITE" id="PS51257">
    <property type="entry name" value="PROKAR_LIPOPROTEIN"/>
    <property type="match status" value="1"/>
</dbReference>
<evidence type="ECO:0000313" key="1">
    <source>
        <dbReference type="EMBL" id="CAI8803023.1"/>
    </source>
</evidence>
<proteinExistence type="predicted"/>
<reference evidence="1" key="1">
    <citation type="submission" date="2023-03" db="EMBL/GenBank/DDBJ databases">
        <authorList>
            <person name="Pearce D."/>
        </authorList>
    </citation>
    <scope>NUCLEOTIDE SEQUENCE</scope>
    <source>
        <strain evidence="1">Mc</strain>
    </source>
</reference>
<dbReference type="Proteomes" id="UP001158598">
    <property type="component" value="Chromosome"/>
</dbReference>
<gene>
    <name evidence="1" type="ORF">MCNOR_1604</name>
</gene>
<name>A0AA35UQL2_METCP</name>
<accession>A0AA35UQL2</accession>
<dbReference type="AlphaFoldDB" id="A0AA35UQL2"/>